<keyword evidence="2" id="KW-1185">Reference proteome</keyword>
<sequence>MSTTPPASSRTGPDAAPDYDALARQEVLRRWPHLDPEHENANGHARRSFHARVKTISLAEECNALRRAGVTGAYTVIAERRGMSPLAVRMRIHEARTEHGYPVVPPPRGVLVPPEVFADLVTIAAHVSTGKTFAFEGQDRPYPDALARRTLGALDDAGLRNHLRETEQP</sequence>
<protein>
    <submittedName>
        <fullName evidence="1">Uncharacterized protein</fullName>
    </submittedName>
</protein>
<dbReference type="EMBL" id="BAAAPF010000003">
    <property type="protein sequence ID" value="GAA2107775.1"/>
    <property type="molecule type" value="Genomic_DNA"/>
</dbReference>
<name>A0ABN2X9F0_9ACTN</name>
<dbReference type="Proteomes" id="UP001500443">
    <property type="component" value="Unassembled WGS sequence"/>
</dbReference>
<dbReference type="RefSeq" id="WP_344287030.1">
    <property type="nucleotide sequence ID" value="NZ_BAAAPF010000003.1"/>
</dbReference>
<evidence type="ECO:0000313" key="1">
    <source>
        <dbReference type="EMBL" id="GAA2107775.1"/>
    </source>
</evidence>
<comment type="caution">
    <text evidence="1">The sequence shown here is derived from an EMBL/GenBank/DDBJ whole genome shotgun (WGS) entry which is preliminary data.</text>
</comment>
<accession>A0ABN2X9F0</accession>
<organism evidence="1 2">
    <name type="scientific">Streptomyces synnematoformans</name>
    <dbReference type="NCBI Taxonomy" id="415721"/>
    <lineage>
        <taxon>Bacteria</taxon>
        <taxon>Bacillati</taxon>
        <taxon>Actinomycetota</taxon>
        <taxon>Actinomycetes</taxon>
        <taxon>Kitasatosporales</taxon>
        <taxon>Streptomycetaceae</taxon>
        <taxon>Streptomyces</taxon>
    </lineage>
</organism>
<evidence type="ECO:0000313" key="2">
    <source>
        <dbReference type="Proteomes" id="UP001500443"/>
    </source>
</evidence>
<gene>
    <name evidence="1" type="ORF">GCM10009802_03120</name>
</gene>
<proteinExistence type="predicted"/>
<reference evidence="1 2" key="1">
    <citation type="journal article" date="2019" name="Int. J. Syst. Evol. Microbiol.">
        <title>The Global Catalogue of Microorganisms (GCM) 10K type strain sequencing project: providing services to taxonomists for standard genome sequencing and annotation.</title>
        <authorList>
            <consortium name="The Broad Institute Genomics Platform"/>
            <consortium name="The Broad Institute Genome Sequencing Center for Infectious Disease"/>
            <person name="Wu L."/>
            <person name="Ma J."/>
        </authorList>
    </citation>
    <scope>NUCLEOTIDE SEQUENCE [LARGE SCALE GENOMIC DNA]</scope>
    <source>
        <strain evidence="1 2">JCM 15481</strain>
    </source>
</reference>